<evidence type="ECO:0000313" key="3">
    <source>
        <dbReference type="Proteomes" id="UP001302367"/>
    </source>
</evidence>
<sequence>MALMAGASRTQAPTSTPGAGFGSGEAKALELPRTKVVVMRERIDGFMSAPVDVRYVEIGMSETSWINR</sequence>
<evidence type="ECO:0000256" key="1">
    <source>
        <dbReference type="SAM" id="MobiDB-lite"/>
    </source>
</evidence>
<organism evidence="2 3">
    <name type="scientific">Cercospora beticola</name>
    <name type="common">Sugarbeet leaf spot fungus</name>
    <dbReference type="NCBI Taxonomy" id="122368"/>
    <lineage>
        <taxon>Eukaryota</taxon>
        <taxon>Fungi</taxon>
        <taxon>Dikarya</taxon>
        <taxon>Ascomycota</taxon>
        <taxon>Pezizomycotina</taxon>
        <taxon>Dothideomycetes</taxon>
        <taxon>Dothideomycetidae</taxon>
        <taxon>Mycosphaerellales</taxon>
        <taxon>Mycosphaerellaceae</taxon>
        <taxon>Cercospora</taxon>
    </lineage>
</organism>
<protein>
    <submittedName>
        <fullName evidence="2">Uncharacterized protein</fullName>
    </submittedName>
</protein>
<keyword evidence="3" id="KW-1185">Reference proteome</keyword>
<reference evidence="2 3" key="1">
    <citation type="submission" date="2023-09" db="EMBL/GenBank/DDBJ databases">
        <title>Complete-Gapless Cercospora beticola genome.</title>
        <authorList>
            <person name="Wyatt N.A."/>
            <person name="Spanner R.E."/>
            <person name="Bolton M.D."/>
        </authorList>
    </citation>
    <scope>NUCLEOTIDE SEQUENCE [LARGE SCALE GENOMIC DNA]</scope>
    <source>
        <strain evidence="2">Cb09-40</strain>
    </source>
</reference>
<evidence type="ECO:0000313" key="2">
    <source>
        <dbReference type="EMBL" id="WPB06465.1"/>
    </source>
</evidence>
<dbReference type="Proteomes" id="UP001302367">
    <property type="component" value="Chromosome 7"/>
</dbReference>
<gene>
    <name evidence="2" type="ORF">RHO25_011122</name>
</gene>
<feature type="compositionally biased region" description="Polar residues" evidence="1">
    <location>
        <begin position="8"/>
        <end position="17"/>
    </location>
</feature>
<proteinExistence type="predicted"/>
<dbReference type="RefSeq" id="XP_065459437.1">
    <property type="nucleotide sequence ID" value="XM_065603365.1"/>
</dbReference>
<dbReference type="GeneID" id="90644710"/>
<name>A0ABZ0P4D8_CERBT</name>
<feature type="region of interest" description="Disordered" evidence="1">
    <location>
        <begin position="1"/>
        <end position="26"/>
    </location>
</feature>
<accession>A0ABZ0P4D8</accession>
<dbReference type="EMBL" id="CP134190">
    <property type="protein sequence ID" value="WPB06465.1"/>
    <property type="molecule type" value="Genomic_DNA"/>
</dbReference>